<evidence type="ECO:0000313" key="3">
    <source>
        <dbReference type="Proteomes" id="UP000317422"/>
    </source>
</evidence>
<organism evidence="2 3">
    <name type="scientific">Haloactinospora alba</name>
    <dbReference type="NCBI Taxonomy" id="405555"/>
    <lineage>
        <taxon>Bacteria</taxon>
        <taxon>Bacillati</taxon>
        <taxon>Actinomycetota</taxon>
        <taxon>Actinomycetes</taxon>
        <taxon>Streptosporangiales</taxon>
        <taxon>Nocardiopsidaceae</taxon>
        <taxon>Haloactinospora</taxon>
    </lineage>
</organism>
<comment type="caution">
    <text evidence="2">The sequence shown here is derived from an EMBL/GenBank/DDBJ whole genome shotgun (WGS) entry which is preliminary data.</text>
</comment>
<name>A0A543N6M3_9ACTN</name>
<proteinExistence type="predicted"/>
<dbReference type="EMBL" id="VFQC01000004">
    <property type="protein sequence ID" value="TQN26101.1"/>
    <property type="molecule type" value="Genomic_DNA"/>
</dbReference>
<protein>
    <submittedName>
        <fullName evidence="2">Uncharacterized protein</fullName>
    </submittedName>
</protein>
<dbReference type="Proteomes" id="UP000317422">
    <property type="component" value="Unassembled WGS sequence"/>
</dbReference>
<dbReference type="EMBL" id="VFQC01000003">
    <property type="protein sequence ID" value="TQN27475.1"/>
    <property type="molecule type" value="Genomic_DNA"/>
</dbReference>
<reference evidence="2 3" key="1">
    <citation type="submission" date="2019-06" db="EMBL/GenBank/DDBJ databases">
        <title>Sequencing the genomes of 1000 actinobacteria strains.</title>
        <authorList>
            <person name="Klenk H.-P."/>
        </authorList>
    </citation>
    <scope>NUCLEOTIDE SEQUENCE [LARGE SCALE GENOMIC DNA]</scope>
    <source>
        <strain evidence="2 3">DSM 45015</strain>
    </source>
</reference>
<evidence type="ECO:0000313" key="1">
    <source>
        <dbReference type="EMBL" id="TQN26101.1"/>
    </source>
</evidence>
<sequence>MDQPLFSEWECSQITGQTDIWDAIETTEEEKIVPPELPNDGSLFGLRVTSHPQGGALFGVEVDG</sequence>
<evidence type="ECO:0000313" key="2">
    <source>
        <dbReference type="EMBL" id="TQN27475.1"/>
    </source>
</evidence>
<accession>A0A543N6M3</accession>
<dbReference type="AlphaFoldDB" id="A0A543N6M3"/>
<keyword evidence="3" id="KW-1185">Reference proteome</keyword>
<dbReference type="RefSeq" id="WP_141925884.1">
    <property type="nucleotide sequence ID" value="NZ_VFQC01000003.1"/>
</dbReference>
<gene>
    <name evidence="2" type="ORF">FHX37_4195</name>
    <name evidence="1" type="ORF">FHX37_4639</name>
</gene>